<dbReference type="FunFam" id="3.30.200.20:FF:000057">
    <property type="entry name" value="Serine/threonine-protein kinase DCLK1 isoform 2"/>
    <property type="match status" value="1"/>
</dbReference>
<dbReference type="FunFam" id="3.10.20.230:FF:000001">
    <property type="entry name" value="serine/threonine-protein kinase DCLK1 isoform X1"/>
    <property type="match status" value="1"/>
</dbReference>
<reference evidence="23" key="2">
    <citation type="submission" date="2025-08" db="UniProtKB">
        <authorList>
            <consortium name="Ensembl"/>
        </authorList>
    </citation>
    <scope>IDENTIFICATION</scope>
</reference>
<evidence type="ECO:0000256" key="9">
    <source>
        <dbReference type="ARBA" id="ARBA00022741"/>
    </source>
</evidence>
<reference evidence="23" key="3">
    <citation type="submission" date="2025-09" db="UniProtKB">
        <authorList>
            <consortium name="Ensembl"/>
        </authorList>
    </citation>
    <scope>IDENTIFICATION</scope>
</reference>
<keyword evidence="9 19" id="KW-0547">Nucleotide-binding</keyword>
<dbReference type="CDD" id="cd17140">
    <property type="entry name" value="DCX1_DCLK1"/>
    <property type="match status" value="1"/>
</dbReference>
<evidence type="ECO:0000256" key="17">
    <source>
        <dbReference type="ARBA" id="ARBA00079902"/>
    </source>
</evidence>
<dbReference type="GO" id="GO:0005856">
    <property type="term" value="C:cytoskeleton"/>
    <property type="evidence" value="ECO:0007669"/>
    <property type="project" value="UniProtKB-SubCell"/>
</dbReference>
<feature type="region of interest" description="Disordered" evidence="20">
    <location>
        <begin position="350"/>
        <end position="370"/>
    </location>
</feature>
<evidence type="ECO:0000256" key="18">
    <source>
        <dbReference type="ARBA" id="ARBA00080759"/>
    </source>
</evidence>
<dbReference type="Ensembl" id="ENSACLT00000096937.1">
    <property type="protein sequence ID" value="ENSACLP00000073993.1"/>
    <property type="gene ID" value="ENSACLG00000000049.2"/>
</dbReference>
<dbReference type="SMART" id="SM00537">
    <property type="entry name" value="DCX"/>
    <property type="match status" value="2"/>
</dbReference>
<evidence type="ECO:0000259" key="22">
    <source>
        <dbReference type="PROSITE" id="PS50309"/>
    </source>
</evidence>
<evidence type="ECO:0000256" key="15">
    <source>
        <dbReference type="ARBA" id="ARBA00070436"/>
    </source>
</evidence>
<evidence type="ECO:0000313" key="23">
    <source>
        <dbReference type="Ensembl" id="ENSACLP00000073993.1"/>
    </source>
</evidence>
<feature type="domain" description="Doublecortin" evidence="22">
    <location>
        <begin position="188"/>
        <end position="271"/>
    </location>
</feature>
<evidence type="ECO:0000256" key="8">
    <source>
        <dbReference type="ARBA" id="ARBA00022737"/>
    </source>
</evidence>
<evidence type="ECO:0000256" key="4">
    <source>
        <dbReference type="ARBA" id="ARBA00022490"/>
    </source>
</evidence>
<dbReference type="GO" id="GO:0007417">
    <property type="term" value="P:central nervous system development"/>
    <property type="evidence" value="ECO:0007669"/>
    <property type="project" value="UniProtKB-ARBA"/>
</dbReference>
<dbReference type="InterPro" id="IPR036572">
    <property type="entry name" value="Doublecortin_dom_sf"/>
</dbReference>
<evidence type="ECO:0000256" key="10">
    <source>
        <dbReference type="ARBA" id="ARBA00022777"/>
    </source>
</evidence>
<dbReference type="PROSITE" id="PS00108">
    <property type="entry name" value="PROTEIN_KINASE_ST"/>
    <property type="match status" value="1"/>
</dbReference>
<dbReference type="Pfam" id="PF03607">
    <property type="entry name" value="DCX"/>
    <property type="match status" value="2"/>
</dbReference>
<dbReference type="Gene3D" id="1.10.510.10">
    <property type="entry name" value="Transferase(Phosphotransferase) domain 1"/>
    <property type="match status" value="1"/>
</dbReference>
<dbReference type="CDD" id="cd17069">
    <property type="entry name" value="DCX2"/>
    <property type="match status" value="1"/>
</dbReference>
<dbReference type="EC" id="2.7.11.1" evidence="3"/>
<keyword evidence="6" id="KW-0597">Phosphoprotein</keyword>
<dbReference type="GO" id="GO:0004674">
    <property type="term" value="F:protein serine/threonine kinase activity"/>
    <property type="evidence" value="ECO:0007669"/>
    <property type="project" value="UniProtKB-KW"/>
</dbReference>
<evidence type="ECO:0000256" key="16">
    <source>
        <dbReference type="ARBA" id="ARBA00079695"/>
    </source>
</evidence>
<evidence type="ECO:0000256" key="14">
    <source>
        <dbReference type="ARBA" id="ARBA00048679"/>
    </source>
</evidence>
<dbReference type="Pfam" id="PF00069">
    <property type="entry name" value="Pkinase"/>
    <property type="match status" value="1"/>
</dbReference>
<feature type="domain" description="Protein kinase" evidence="21">
    <location>
        <begin position="403"/>
        <end position="660"/>
    </location>
</feature>
<dbReference type="InterPro" id="IPR011009">
    <property type="entry name" value="Kinase-like_dom_sf"/>
</dbReference>
<dbReference type="GeneTree" id="ENSGT00940000154956"/>
<dbReference type="InterPro" id="IPR000719">
    <property type="entry name" value="Prot_kinase_dom"/>
</dbReference>
<keyword evidence="7" id="KW-0808">Transferase</keyword>
<keyword evidence="11 19" id="KW-0067">ATP-binding</keyword>
<organism evidence="23 24">
    <name type="scientific">Astatotilapia calliptera</name>
    <name type="common">Eastern happy</name>
    <name type="synonym">Chromis callipterus</name>
    <dbReference type="NCBI Taxonomy" id="8154"/>
    <lineage>
        <taxon>Eukaryota</taxon>
        <taxon>Metazoa</taxon>
        <taxon>Chordata</taxon>
        <taxon>Craniata</taxon>
        <taxon>Vertebrata</taxon>
        <taxon>Euteleostomi</taxon>
        <taxon>Actinopterygii</taxon>
        <taxon>Neopterygii</taxon>
        <taxon>Teleostei</taxon>
        <taxon>Neoteleostei</taxon>
        <taxon>Acanthomorphata</taxon>
        <taxon>Ovalentaria</taxon>
        <taxon>Cichlomorphae</taxon>
        <taxon>Cichliformes</taxon>
        <taxon>Cichlidae</taxon>
        <taxon>African cichlids</taxon>
        <taxon>Pseudocrenilabrinae</taxon>
        <taxon>Haplochromini</taxon>
        <taxon>Astatotilapia</taxon>
    </lineage>
</organism>
<accession>A0AAX7UV76</accession>
<dbReference type="CDD" id="cd14095">
    <property type="entry name" value="STKc_DCKL"/>
    <property type="match status" value="1"/>
</dbReference>
<keyword evidence="8" id="KW-0677">Repeat</keyword>
<dbReference type="SUPFAM" id="SSF56112">
    <property type="entry name" value="Protein kinase-like (PK-like)"/>
    <property type="match status" value="1"/>
</dbReference>
<evidence type="ECO:0000256" key="6">
    <source>
        <dbReference type="ARBA" id="ARBA00022553"/>
    </source>
</evidence>
<dbReference type="Gene3D" id="3.30.200.20">
    <property type="entry name" value="Phosphorylase Kinase, domain 1"/>
    <property type="match status" value="1"/>
</dbReference>
<evidence type="ECO:0000256" key="19">
    <source>
        <dbReference type="PROSITE-ProRule" id="PRU10141"/>
    </source>
</evidence>
<dbReference type="SUPFAM" id="SSF89837">
    <property type="entry name" value="Doublecortin (DC)"/>
    <property type="match status" value="2"/>
</dbReference>
<evidence type="ECO:0000256" key="5">
    <source>
        <dbReference type="ARBA" id="ARBA00022527"/>
    </source>
</evidence>
<feature type="binding site" evidence="19">
    <location>
        <position position="432"/>
    </location>
    <ligand>
        <name>ATP</name>
        <dbReference type="ChEBI" id="CHEBI:30616"/>
    </ligand>
</feature>
<dbReference type="InterPro" id="IPR017441">
    <property type="entry name" value="Protein_kinase_ATP_BS"/>
</dbReference>
<keyword evidence="24" id="KW-1185">Reference proteome</keyword>
<dbReference type="Gene3D" id="3.10.20.230">
    <property type="entry name" value="Doublecortin domain"/>
    <property type="match status" value="2"/>
</dbReference>
<evidence type="ECO:0000313" key="24">
    <source>
        <dbReference type="Proteomes" id="UP000265100"/>
    </source>
</evidence>
<dbReference type="PROSITE" id="PS50011">
    <property type="entry name" value="PROTEIN_KINASE_DOM"/>
    <property type="match status" value="1"/>
</dbReference>
<reference evidence="23" key="1">
    <citation type="submission" date="2018-05" db="EMBL/GenBank/DDBJ databases">
        <authorList>
            <person name="Datahose"/>
        </authorList>
    </citation>
    <scope>NUCLEOTIDE SEQUENCE</scope>
</reference>
<feature type="domain" description="Doublecortin" evidence="22">
    <location>
        <begin position="59"/>
        <end position="145"/>
    </location>
</feature>
<dbReference type="FunFam" id="1.10.510.10:FF:000066">
    <property type="entry name" value="Serine/threonine-protein kinase DCLK1 isoform 2"/>
    <property type="match status" value="1"/>
</dbReference>
<dbReference type="AlphaFoldDB" id="A0AAX7UV76"/>
<comment type="catalytic activity">
    <reaction evidence="13">
        <text>L-threonyl-[protein] + ATP = O-phospho-L-threonyl-[protein] + ADP + H(+)</text>
        <dbReference type="Rhea" id="RHEA:46608"/>
        <dbReference type="Rhea" id="RHEA-COMP:11060"/>
        <dbReference type="Rhea" id="RHEA-COMP:11605"/>
        <dbReference type="ChEBI" id="CHEBI:15378"/>
        <dbReference type="ChEBI" id="CHEBI:30013"/>
        <dbReference type="ChEBI" id="CHEBI:30616"/>
        <dbReference type="ChEBI" id="CHEBI:61977"/>
        <dbReference type="ChEBI" id="CHEBI:456216"/>
        <dbReference type="EC" id="2.7.11.1"/>
    </reaction>
</comment>
<dbReference type="FunFam" id="3.10.20.230:FF:000002">
    <property type="entry name" value="serine/threonine-protein kinase DCLK2 isoform X1"/>
    <property type="match status" value="1"/>
</dbReference>
<dbReference type="InterPro" id="IPR003533">
    <property type="entry name" value="Doublecortin_dom"/>
</dbReference>
<feature type="region of interest" description="Disordered" evidence="20">
    <location>
        <begin position="1"/>
        <end position="37"/>
    </location>
</feature>
<dbReference type="SMART" id="SM00220">
    <property type="entry name" value="S_TKc"/>
    <property type="match status" value="1"/>
</dbReference>
<evidence type="ECO:0000256" key="13">
    <source>
        <dbReference type="ARBA" id="ARBA00047899"/>
    </source>
</evidence>
<comment type="subcellular location">
    <subcellularLocation>
        <location evidence="1">Cytoplasm</location>
        <location evidence="1">Cytoskeleton</location>
    </subcellularLocation>
</comment>
<evidence type="ECO:0000256" key="3">
    <source>
        <dbReference type="ARBA" id="ARBA00012513"/>
    </source>
</evidence>
<keyword evidence="4" id="KW-0963">Cytoplasm</keyword>
<keyword evidence="5" id="KW-0723">Serine/threonine-protein kinase</keyword>
<sequence length="708" mass="78725">SRSTRTHMELEHFDERDKAQRYTRRGSRGNGLPSPTHSAHCSLYRTRTLQALSSEKKAKKIRFYRNGDRYFKGIVYAISQDRFRSLEALLADLTRCLSDNVNLPQGVRTIYTIDGSIRITSMDQLVEGESYVCASIEPYKKVDYTKNVNPNWSVGPKTAVSVRDPSSLGSGKAGSPETRETKDFIKPKLVTIVRSGVKPRKAVRILLNKKTAHSFEQVMTDITDAIKLDSGVVKRLYTVDGKAVTSLQDFFGEDDIFIACGPEKFRYQDDFNLDESECRVTKSASYGRLPTVHGRSSPRSGGMPRRSKSPSSAGSGKSVHVICRSRLVNLVYATVFNLYLILKANGTAGSQLSTPRSGKSPSPSPTSPASLRRRQCILFHFIFFTAEPMDEYSSIPASIAERYKVGRTLGDGNFAVVRECVERSTGREYALKIISKDKCRGKEHMIQSEVSILRRVKHPNIVLLIEEMDTQNELYLVMELVKGGDLFDAITSSNKYTERDASSMLFNLASAIKYLHSLNIVHRDIKPENLLVYEHNDGSKSLKLGDFGLATVVNGPLYTVCGTPTYVAPEIVAEMGYGLKVDIWAAGVITYILLCGFPPFRGSGEDQEALFEQILRGQLEFPAPHWDNVSDSAKALITGMLQVAEDKRYTAVQVLDHSWVNDDGVSKKEHQLPVAGKIRKHFNTRVKVNSTTAGVSVITVSTALHSPH</sequence>
<keyword evidence="12" id="KW-0206">Cytoskeleton</keyword>
<evidence type="ECO:0000256" key="7">
    <source>
        <dbReference type="ARBA" id="ARBA00022679"/>
    </source>
</evidence>
<feature type="region of interest" description="Disordered" evidence="20">
    <location>
        <begin position="159"/>
        <end position="179"/>
    </location>
</feature>
<proteinExistence type="inferred from homology"/>
<dbReference type="GO" id="GO:0005524">
    <property type="term" value="F:ATP binding"/>
    <property type="evidence" value="ECO:0007669"/>
    <property type="project" value="UniProtKB-UniRule"/>
</dbReference>
<dbReference type="PANTHER" id="PTHR24347">
    <property type="entry name" value="SERINE/THREONINE-PROTEIN KINASE"/>
    <property type="match status" value="1"/>
</dbReference>
<dbReference type="InterPro" id="IPR008271">
    <property type="entry name" value="Ser/Thr_kinase_AS"/>
</dbReference>
<dbReference type="PROSITE" id="PS00107">
    <property type="entry name" value="PROTEIN_KINASE_ATP"/>
    <property type="match status" value="1"/>
</dbReference>
<dbReference type="GO" id="GO:0035556">
    <property type="term" value="P:intracellular signal transduction"/>
    <property type="evidence" value="ECO:0007669"/>
    <property type="project" value="InterPro"/>
</dbReference>
<evidence type="ECO:0000256" key="1">
    <source>
        <dbReference type="ARBA" id="ARBA00004245"/>
    </source>
</evidence>
<comment type="similarity">
    <text evidence="2">Belongs to the protein kinase superfamily. CAMK Ser/Thr protein kinase family. CaMK subfamily.</text>
</comment>
<evidence type="ECO:0000256" key="2">
    <source>
        <dbReference type="ARBA" id="ARBA00005354"/>
    </source>
</evidence>
<feature type="compositionally biased region" description="Low complexity" evidence="20">
    <location>
        <begin position="294"/>
        <end position="317"/>
    </location>
</feature>
<evidence type="ECO:0000259" key="21">
    <source>
        <dbReference type="PROSITE" id="PS50011"/>
    </source>
</evidence>
<comment type="catalytic activity">
    <reaction evidence="14">
        <text>L-seryl-[protein] + ATP = O-phospho-L-seryl-[protein] + ADP + H(+)</text>
        <dbReference type="Rhea" id="RHEA:17989"/>
        <dbReference type="Rhea" id="RHEA-COMP:9863"/>
        <dbReference type="Rhea" id="RHEA-COMP:11604"/>
        <dbReference type="ChEBI" id="CHEBI:15378"/>
        <dbReference type="ChEBI" id="CHEBI:29999"/>
        <dbReference type="ChEBI" id="CHEBI:30616"/>
        <dbReference type="ChEBI" id="CHEBI:83421"/>
        <dbReference type="ChEBI" id="CHEBI:456216"/>
        <dbReference type="EC" id="2.7.11.1"/>
    </reaction>
</comment>
<evidence type="ECO:0000256" key="20">
    <source>
        <dbReference type="SAM" id="MobiDB-lite"/>
    </source>
</evidence>
<evidence type="ECO:0000256" key="12">
    <source>
        <dbReference type="ARBA" id="ARBA00023212"/>
    </source>
</evidence>
<dbReference type="Proteomes" id="UP000265100">
    <property type="component" value="Chromosome 14"/>
</dbReference>
<keyword evidence="10" id="KW-0418">Kinase</keyword>
<feature type="compositionally biased region" description="Basic and acidic residues" evidence="20">
    <location>
        <begin position="1"/>
        <end position="20"/>
    </location>
</feature>
<feature type="region of interest" description="Disordered" evidence="20">
    <location>
        <begin position="289"/>
        <end position="317"/>
    </location>
</feature>
<protein>
    <recommendedName>
        <fullName evidence="15">Serine/threonine-protein kinase DCLK2</fullName>
        <ecNumber evidence="3">2.7.11.1</ecNumber>
    </recommendedName>
    <alternativeName>
        <fullName evidence="18">CaMK-like CREB regulatory kinase 2</fullName>
    </alternativeName>
    <alternativeName>
        <fullName evidence="16">Doublecortin-like and CAM kinase-like 2</fullName>
    </alternativeName>
    <alternativeName>
        <fullName evidence="17">Doublecortin-like kinase 2</fullName>
    </alternativeName>
</protein>
<evidence type="ECO:0000256" key="11">
    <source>
        <dbReference type="ARBA" id="ARBA00022840"/>
    </source>
</evidence>
<name>A0AAX7UV76_ASTCA</name>
<dbReference type="PROSITE" id="PS50309">
    <property type="entry name" value="DC"/>
    <property type="match status" value="2"/>
</dbReference>